<accession>A0A499QJW8</accession>
<dbReference type="EMBL" id="MH186038">
    <property type="protein sequence ID" value="AWH61094.1"/>
    <property type="molecule type" value="Genomic_DNA"/>
</dbReference>
<organism evidence="1">
    <name type="scientific">Pyxicephalus adspersus</name>
    <name type="common">African bullfrog</name>
    <dbReference type="NCBI Taxonomy" id="30357"/>
    <lineage>
        <taxon>Eukaryota</taxon>
        <taxon>Metazoa</taxon>
        <taxon>Chordata</taxon>
        <taxon>Craniata</taxon>
        <taxon>Vertebrata</taxon>
        <taxon>Euteleostomi</taxon>
        <taxon>Amphibia</taxon>
        <taxon>Batrachia</taxon>
        <taxon>Anura</taxon>
        <taxon>Neobatrachia</taxon>
        <taxon>Ranoidea</taxon>
        <taxon>Pyxicephalidae</taxon>
        <taxon>Pyxicephalinae</taxon>
        <taxon>Pyxicephalus</taxon>
    </lineage>
</organism>
<protein>
    <submittedName>
        <fullName evidence="1">L1 transposable element</fullName>
    </submittedName>
</protein>
<reference evidence="1" key="1">
    <citation type="submission" date="2018-04" db="EMBL/GenBank/DDBJ databases">
        <title>BAC sequences from Pyxicephalus adspersus.</title>
        <authorList>
            <person name="Malone J.H."/>
        </authorList>
    </citation>
    <scope>NUCLEOTIDE SEQUENCE</scope>
</reference>
<name>A0A499QJW8_PYXAD</name>
<proteinExistence type="predicted"/>
<dbReference type="AlphaFoldDB" id="A0A499QJW8"/>
<evidence type="ECO:0000313" key="1">
    <source>
        <dbReference type="EMBL" id="AWH61094.1"/>
    </source>
</evidence>
<gene>
    <name evidence="1" type="primary">MGC98825</name>
    <name evidence="1" type="ORF">snap_masked-04K08_178H13_183D18_196F22_pooled- processed-gen</name>
</gene>
<sequence>MKERIIWKAWQRGPNKTNEPHPTQTALFLTSPPSRLDHPGLTRIVILKAVSRPDFCYYPRLSPKLIAMMVQTKTEALCISMALMTLATRLPLEQETDLNQRHGLDVEQIPVY</sequence>